<evidence type="ECO:0000313" key="3">
    <source>
        <dbReference type="Proteomes" id="UP000703269"/>
    </source>
</evidence>
<dbReference type="PANTHER" id="PTHR28674">
    <property type="entry name" value="SIMILAR TO DNA SEGMENT, CHR 10, WAYNE STATE UNIVERSITY 102,-EXPRESSED"/>
    <property type="match status" value="1"/>
</dbReference>
<dbReference type="GO" id="GO:0000492">
    <property type="term" value="P:box C/D snoRNP assembly"/>
    <property type="evidence" value="ECO:0007669"/>
    <property type="project" value="InterPro"/>
</dbReference>
<dbReference type="OrthoDB" id="1112980at2759"/>
<dbReference type="Proteomes" id="UP000703269">
    <property type="component" value="Unassembled WGS sequence"/>
</dbReference>
<gene>
    <name evidence="2" type="ORF">PsYK624_056550</name>
</gene>
<dbReference type="InterPro" id="IPR027921">
    <property type="entry name" value="NOPCHAP1"/>
</dbReference>
<feature type="compositionally biased region" description="Basic and acidic residues" evidence="1">
    <location>
        <begin position="24"/>
        <end position="33"/>
    </location>
</feature>
<dbReference type="GO" id="GO:0062064">
    <property type="term" value="F:box C/D methylation guide snoRNP complex binding"/>
    <property type="evidence" value="ECO:0007669"/>
    <property type="project" value="TreeGrafter"/>
</dbReference>
<organism evidence="2 3">
    <name type="scientific">Phanerochaete sordida</name>
    <dbReference type="NCBI Taxonomy" id="48140"/>
    <lineage>
        <taxon>Eukaryota</taxon>
        <taxon>Fungi</taxon>
        <taxon>Dikarya</taxon>
        <taxon>Basidiomycota</taxon>
        <taxon>Agaricomycotina</taxon>
        <taxon>Agaricomycetes</taxon>
        <taxon>Polyporales</taxon>
        <taxon>Phanerochaetaceae</taxon>
        <taxon>Phanerochaete</taxon>
    </lineage>
</organism>
<sequence>MSNTQNDTHNGKTRAVETLDVEGEAEREQRMRDIFQQLDSKAGAKSQPGPRSLQLDFGDRSTFMVEPPSELLSRVQAFLPQFAASTDEIARRAQEDPDSVDIEKLMGEEDKYIQMNLGLGVFEEQGGAQSSSSTGDSDTEMHASETSATSSDSDSTSHSDSSDSSDGYDSDSSVDIISSTMASLAQYRPIKPLPRRRSTRPQIVELQDASAMQDSGSSSSSGDSQA</sequence>
<feature type="region of interest" description="Disordered" evidence="1">
    <location>
        <begin position="123"/>
        <end position="226"/>
    </location>
</feature>
<feature type="compositionally biased region" description="Low complexity" evidence="1">
    <location>
        <begin position="162"/>
        <end position="180"/>
    </location>
</feature>
<name>A0A9P3G7L9_9APHY</name>
<dbReference type="PANTHER" id="PTHR28674:SF1">
    <property type="entry name" value="NOP PROTEIN CHAPERONE 1"/>
    <property type="match status" value="1"/>
</dbReference>
<feature type="region of interest" description="Disordered" evidence="1">
    <location>
        <begin position="1"/>
        <end position="58"/>
    </location>
</feature>
<feature type="compositionally biased region" description="Low complexity" evidence="1">
    <location>
        <begin position="207"/>
        <end position="226"/>
    </location>
</feature>
<comment type="caution">
    <text evidence="2">The sequence shown here is derived from an EMBL/GenBank/DDBJ whole genome shotgun (WGS) entry which is preliminary data.</text>
</comment>
<keyword evidence="3" id="KW-1185">Reference proteome</keyword>
<accession>A0A9P3G7L9</accession>
<evidence type="ECO:0000256" key="1">
    <source>
        <dbReference type="SAM" id="MobiDB-lite"/>
    </source>
</evidence>
<dbReference type="AlphaFoldDB" id="A0A9P3G7L9"/>
<evidence type="ECO:0000313" key="2">
    <source>
        <dbReference type="EMBL" id="GJE89552.1"/>
    </source>
</evidence>
<proteinExistence type="predicted"/>
<protein>
    <submittedName>
        <fullName evidence="2">Uncharacterized protein</fullName>
    </submittedName>
</protein>
<dbReference type="EMBL" id="BPQB01000013">
    <property type="protein sequence ID" value="GJE89552.1"/>
    <property type="molecule type" value="Genomic_DNA"/>
</dbReference>
<feature type="compositionally biased region" description="Polar residues" evidence="1">
    <location>
        <begin position="127"/>
        <end position="136"/>
    </location>
</feature>
<dbReference type="Pfam" id="PF15370">
    <property type="entry name" value="NOPCHAP1"/>
    <property type="match status" value="1"/>
</dbReference>
<reference evidence="2 3" key="1">
    <citation type="submission" date="2021-08" db="EMBL/GenBank/DDBJ databases">
        <title>Draft Genome Sequence of Phanerochaete sordida strain YK-624.</title>
        <authorList>
            <person name="Mori T."/>
            <person name="Dohra H."/>
            <person name="Suzuki T."/>
            <person name="Kawagishi H."/>
            <person name="Hirai H."/>
        </authorList>
    </citation>
    <scope>NUCLEOTIDE SEQUENCE [LARGE SCALE GENOMIC DNA]</scope>
    <source>
        <strain evidence="2 3">YK-624</strain>
    </source>
</reference>
<feature type="compositionally biased region" description="Low complexity" evidence="1">
    <location>
        <begin position="144"/>
        <end position="154"/>
    </location>
</feature>